<dbReference type="SUPFAM" id="SSF47413">
    <property type="entry name" value="lambda repressor-like DNA-binding domains"/>
    <property type="match status" value="1"/>
</dbReference>
<proteinExistence type="predicted"/>
<dbReference type="GO" id="GO:0000976">
    <property type="term" value="F:transcription cis-regulatory region binding"/>
    <property type="evidence" value="ECO:0007669"/>
    <property type="project" value="TreeGrafter"/>
</dbReference>
<keyword evidence="2 6" id="KW-0238">DNA-binding</keyword>
<evidence type="ECO:0000256" key="2">
    <source>
        <dbReference type="ARBA" id="ARBA00023125"/>
    </source>
</evidence>
<evidence type="ECO:0000313" key="6">
    <source>
        <dbReference type="EMBL" id="QHQ33939.1"/>
    </source>
</evidence>
<evidence type="ECO:0000313" key="7">
    <source>
        <dbReference type="Proteomes" id="UP000464495"/>
    </source>
</evidence>
<evidence type="ECO:0000259" key="5">
    <source>
        <dbReference type="PROSITE" id="PS50932"/>
    </source>
</evidence>
<keyword evidence="7" id="KW-1185">Reference proteome</keyword>
<feature type="region of interest" description="Disordered" evidence="4">
    <location>
        <begin position="30"/>
        <end position="50"/>
    </location>
</feature>
<dbReference type="Gene3D" id="3.40.50.2300">
    <property type="match status" value="2"/>
</dbReference>
<dbReference type="Pfam" id="PF13377">
    <property type="entry name" value="Peripla_BP_3"/>
    <property type="match status" value="1"/>
</dbReference>
<accession>A0A6P1SY73</accession>
<dbReference type="InterPro" id="IPR046335">
    <property type="entry name" value="LacI/GalR-like_sensor"/>
</dbReference>
<gene>
    <name evidence="6" type="ORF">GO499_01450</name>
</gene>
<dbReference type="InterPro" id="IPR010982">
    <property type="entry name" value="Lambda_DNA-bd_dom_sf"/>
</dbReference>
<dbReference type="Gene3D" id="1.10.260.40">
    <property type="entry name" value="lambda repressor-like DNA-binding domains"/>
    <property type="match status" value="1"/>
</dbReference>
<evidence type="ECO:0000256" key="1">
    <source>
        <dbReference type="ARBA" id="ARBA00023015"/>
    </source>
</evidence>
<organism evidence="6 7">
    <name type="scientific">Algicella marina</name>
    <dbReference type="NCBI Taxonomy" id="2683284"/>
    <lineage>
        <taxon>Bacteria</taxon>
        <taxon>Pseudomonadati</taxon>
        <taxon>Pseudomonadota</taxon>
        <taxon>Alphaproteobacteria</taxon>
        <taxon>Rhodobacterales</taxon>
        <taxon>Paracoccaceae</taxon>
        <taxon>Algicella</taxon>
    </lineage>
</organism>
<dbReference type="EMBL" id="CP046620">
    <property type="protein sequence ID" value="QHQ33939.1"/>
    <property type="molecule type" value="Genomic_DNA"/>
</dbReference>
<keyword evidence="3" id="KW-0804">Transcription</keyword>
<evidence type="ECO:0000256" key="3">
    <source>
        <dbReference type="ARBA" id="ARBA00023163"/>
    </source>
</evidence>
<sequence length="394" mass="42767">MLTFRSGGPNTPPALTTIRLGITETFQRLPVPNSESSRHPSGIPSATRHSGVKIMAEKQRPTGKPRPTLKTIAYITGLGVTTVSRALSDAPDISKATKARVRTVAREIGYRPNRAGVRLRTGKTNVISFILNMKRDKLGTTTHLMQGLTHGLAGTAYHLIVTPAPADAEDLSAVQYVVETGSADGIILSDIEPQDIRAAYLQERGFPFVTHGRPGLAAPAPYVDFDNHAFATHAAERLRSLGRSRLALIQPPAHYAYAQHMLEGFRAVVDAHDLIEVPLRDISSESPRLDVINEIARILASRHRPDGIVASTVMSCLAATAAIEAAGLRIGTDIDIVAKEPLELLRLFRPEIHVMHEDLFRAGADMARAMLVHLDDSTDEIPEILHQPSGFDGD</sequence>
<dbReference type="SMART" id="SM00354">
    <property type="entry name" value="HTH_LACI"/>
    <property type="match status" value="1"/>
</dbReference>
<dbReference type="Proteomes" id="UP000464495">
    <property type="component" value="Chromosome"/>
</dbReference>
<dbReference type="PROSITE" id="PS50932">
    <property type="entry name" value="HTH_LACI_2"/>
    <property type="match status" value="1"/>
</dbReference>
<dbReference type="AlphaFoldDB" id="A0A6P1SY73"/>
<protein>
    <submittedName>
        <fullName evidence="6">LacI family DNA-binding transcriptional regulator</fullName>
    </submittedName>
</protein>
<dbReference type="GO" id="GO:0003700">
    <property type="term" value="F:DNA-binding transcription factor activity"/>
    <property type="evidence" value="ECO:0007669"/>
    <property type="project" value="TreeGrafter"/>
</dbReference>
<name>A0A6P1SY73_9RHOB</name>
<dbReference type="PANTHER" id="PTHR30146">
    <property type="entry name" value="LACI-RELATED TRANSCRIPTIONAL REPRESSOR"/>
    <property type="match status" value="1"/>
</dbReference>
<keyword evidence="1" id="KW-0805">Transcription regulation</keyword>
<dbReference type="KEGG" id="amaq:GO499_01450"/>
<dbReference type="InterPro" id="IPR000843">
    <property type="entry name" value="HTH_LacI"/>
</dbReference>
<dbReference type="CDD" id="cd01392">
    <property type="entry name" value="HTH_LacI"/>
    <property type="match status" value="1"/>
</dbReference>
<dbReference type="Pfam" id="PF00356">
    <property type="entry name" value="LacI"/>
    <property type="match status" value="1"/>
</dbReference>
<dbReference type="SUPFAM" id="SSF53822">
    <property type="entry name" value="Periplasmic binding protein-like I"/>
    <property type="match status" value="1"/>
</dbReference>
<feature type="domain" description="HTH lacI-type" evidence="5">
    <location>
        <begin position="67"/>
        <end position="121"/>
    </location>
</feature>
<dbReference type="PANTHER" id="PTHR30146:SF155">
    <property type="entry name" value="ALANINE RACEMASE"/>
    <property type="match status" value="1"/>
</dbReference>
<dbReference type="InterPro" id="IPR028082">
    <property type="entry name" value="Peripla_BP_I"/>
</dbReference>
<reference evidence="6 7" key="1">
    <citation type="submission" date="2019-12" db="EMBL/GenBank/DDBJ databases">
        <title>Complete genome sequence of Algicella marina strain 9Alg 56(T) isolated from the red alga Tichocarpus crinitus.</title>
        <authorList>
            <person name="Kim S.-G."/>
            <person name="Nedashkovskaya O.I."/>
        </authorList>
    </citation>
    <scope>NUCLEOTIDE SEQUENCE [LARGE SCALE GENOMIC DNA]</scope>
    <source>
        <strain evidence="6 7">9Alg 56</strain>
    </source>
</reference>
<evidence type="ECO:0000256" key="4">
    <source>
        <dbReference type="SAM" id="MobiDB-lite"/>
    </source>
</evidence>